<accession>A0AAD4PTY3</accession>
<organism evidence="6 7">
    <name type="scientific">Talaromyces proteolyticus</name>
    <dbReference type="NCBI Taxonomy" id="1131652"/>
    <lineage>
        <taxon>Eukaryota</taxon>
        <taxon>Fungi</taxon>
        <taxon>Dikarya</taxon>
        <taxon>Ascomycota</taxon>
        <taxon>Pezizomycotina</taxon>
        <taxon>Eurotiomycetes</taxon>
        <taxon>Eurotiomycetidae</taxon>
        <taxon>Eurotiales</taxon>
        <taxon>Trichocomaceae</taxon>
        <taxon>Talaromyces</taxon>
        <taxon>Talaromyces sect. Bacilispori</taxon>
    </lineage>
</organism>
<evidence type="ECO:0000313" key="7">
    <source>
        <dbReference type="Proteomes" id="UP001201262"/>
    </source>
</evidence>
<dbReference type="InterPro" id="IPR001138">
    <property type="entry name" value="Zn2Cys6_DnaBD"/>
</dbReference>
<name>A0AAD4PTY3_9EURO</name>
<keyword evidence="3" id="KW-0804">Transcription</keyword>
<evidence type="ECO:0000259" key="5">
    <source>
        <dbReference type="PROSITE" id="PS50048"/>
    </source>
</evidence>
<dbReference type="SMART" id="SM00066">
    <property type="entry name" value="GAL4"/>
    <property type="match status" value="1"/>
</dbReference>
<feature type="domain" description="Zn(2)-C6 fungal-type" evidence="5">
    <location>
        <begin position="9"/>
        <end position="37"/>
    </location>
</feature>
<dbReference type="AlphaFoldDB" id="A0AAD4PTY3"/>
<gene>
    <name evidence="6" type="ORF">BGW36DRAFT_384198</name>
</gene>
<keyword evidence="1" id="KW-0805">Transcription regulation</keyword>
<keyword evidence="7" id="KW-1185">Reference proteome</keyword>
<dbReference type="GeneID" id="70247054"/>
<dbReference type="PROSITE" id="PS50048">
    <property type="entry name" value="ZN2_CY6_FUNGAL_2"/>
    <property type="match status" value="1"/>
</dbReference>
<evidence type="ECO:0000256" key="4">
    <source>
        <dbReference type="ARBA" id="ARBA00023242"/>
    </source>
</evidence>
<dbReference type="GO" id="GO:0000981">
    <property type="term" value="F:DNA-binding transcription factor activity, RNA polymerase II-specific"/>
    <property type="evidence" value="ECO:0007669"/>
    <property type="project" value="InterPro"/>
</dbReference>
<evidence type="ECO:0000256" key="1">
    <source>
        <dbReference type="ARBA" id="ARBA00023015"/>
    </source>
</evidence>
<proteinExistence type="predicted"/>
<evidence type="ECO:0000256" key="3">
    <source>
        <dbReference type="ARBA" id="ARBA00023163"/>
    </source>
</evidence>
<dbReference type="Proteomes" id="UP001201262">
    <property type="component" value="Unassembled WGS sequence"/>
</dbReference>
<evidence type="ECO:0000313" key="6">
    <source>
        <dbReference type="EMBL" id="KAH8694028.1"/>
    </source>
</evidence>
<dbReference type="CDD" id="cd00067">
    <property type="entry name" value="GAL4"/>
    <property type="match status" value="1"/>
</dbReference>
<dbReference type="InterPro" id="IPR053178">
    <property type="entry name" value="Osmoadaptation_assoc"/>
</dbReference>
<keyword evidence="2" id="KW-0238">DNA-binding</keyword>
<keyword evidence="4" id="KW-0539">Nucleus</keyword>
<dbReference type="GO" id="GO:0003677">
    <property type="term" value="F:DNA binding"/>
    <property type="evidence" value="ECO:0007669"/>
    <property type="project" value="UniProtKB-KW"/>
</dbReference>
<dbReference type="InterPro" id="IPR036864">
    <property type="entry name" value="Zn2-C6_fun-type_DNA-bd_sf"/>
</dbReference>
<sequence>MVGALKSNRCDTCRLRKIKCDQAWPLCGPCRRSNRHCPPRSSLKVIDDGATVRRKHTASLRGKANVGNDISGLFIEETIPLSPSERLVCAFTSCLHTETPSRSLNHLGASLSQMPRHFGSSSALDSVAACMVDSHSTITRDTKTPCSIKPQLHARALRSVQEAINDPKEWNSTNTLCAVLLLHRIESVFGESLGSNMLVHGSGLAALVQKRGPPDPSNTFDCAVIADGHMCIVEHALLRHTDCFLSQREWSASLDTLQGKSRIQTIYYKLLRQMSTWPTLIREKLEHKEGKPTLISLLGRIYHLRKELHDICIELDTLIYEENLVSRTVSTCVPGLVDEMFQIQDPTVALALCYHAMYSIIVLRILWSLADNDALCQSELEIEILGLSQRIWMLIDHGRRYKPLGLPILSVSLALTLESVNWEEREQITALVNNLESSEGLLYASWTSETLINQVRVYRGDRLVNT</sequence>
<dbReference type="SUPFAM" id="SSF57701">
    <property type="entry name" value="Zn2/Cys6 DNA-binding domain"/>
    <property type="match status" value="1"/>
</dbReference>
<dbReference type="Pfam" id="PF00172">
    <property type="entry name" value="Zn_clus"/>
    <property type="match status" value="1"/>
</dbReference>
<dbReference type="EMBL" id="JAJTJA010000009">
    <property type="protein sequence ID" value="KAH8694028.1"/>
    <property type="molecule type" value="Genomic_DNA"/>
</dbReference>
<dbReference type="Gene3D" id="4.10.240.10">
    <property type="entry name" value="Zn(2)-C6 fungal-type DNA-binding domain"/>
    <property type="match status" value="1"/>
</dbReference>
<protein>
    <recommendedName>
        <fullName evidence="5">Zn(2)-C6 fungal-type domain-containing protein</fullName>
    </recommendedName>
</protein>
<dbReference type="GO" id="GO:0008270">
    <property type="term" value="F:zinc ion binding"/>
    <property type="evidence" value="ECO:0007669"/>
    <property type="project" value="InterPro"/>
</dbReference>
<evidence type="ECO:0000256" key="2">
    <source>
        <dbReference type="ARBA" id="ARBA00023125"/>
    </source>
</evidence>
<reference evidence="6" key="1">
    <citation type="submission" date="2021-12" db="EMBL/GenBank/DDBJ databases">
        <title>Convergent genome expansion in fungi linked to evolution of root-endophyte symbiosis.</title>
        <authorList>
            <consortium name="DOE Joint Genome Institute"/>
            <person name="Ke Y.-H."/>
            <person name="Bonito G."/>
            <person name="Liao H.-L."/>
            <person name="Looney B."/>
            <person name="Rojas-Flechas A."/>
            <person name="Nash J."/>
            <person name="Hameed K."/>
            <person name="Schadt C."/>
            <person name="Martin F."/>
            <person name="Crous P.W."/>
            <person name="Miettinen O."/>
            <person name="Magnuson J.K."/>
            <person name="Labbe J."/>
            <person name="Jacobson D."/>
            <person name="Doktycz M.J."/>
            <person name="Veneault-Fourrey C."/>
            <person name="Kuo A."/>
            <person name="Mondo S."/>
            <person name="Calhoun S."/>
            <person name="Riley R."/>
            <person name="Ohm R."/>
            <person name="LaButti K."/>
            <person name="Andreopoulos B."/>
            <person name="Pangilinan J."/>
            <person name="Nolan M."/>
            <person name="Tritt A."/>
            <person name="Clum A."/>
            <person name="Lipzen A."/>
            <person name="Daum C."/>
            <person name="Barry K."/>
            <person name="Grigoriev I.V."/>
            <person name="Vilgalys R."/>
        </authorList>
    </citation>
    <scope>NUCLEOTIDE SEQUENCE</scope>
    <source>
        <strain evidence="6">PMI_201</strain>
    </source>
</reference>
<comment type="caution">
    <text evidence="6">The sequence shown here is derived from an EMBL/GenBank/DDBJ whole genome shotgun (WGS) entry which is preliminary data.</text>
</comment>
<dbReference type="RefSeq" id="XP_046069698.1">
    <property type="nucleotide sequence ID" value="XM_046216767.1"/>
</dbReference>
<dbReference type="PANTHER" id="PTHR38111">
    <property type="entry name" value="ZN(2)-C6 FUNGAL-TYPE DOMAIN-CONTAINING PROTEIN-RELATED"/>
    <property type="match status" value="1"/>
</dbReference>